<gene>
    <name evidence="3" type="ORF">H8F01_20745</name>
</gene>
<dbReference type="KEGG" id="dtl:H8F01_20745"/>
<protein>
    <submittedName>
        <fullName evidence="3">Cytochrome P460 family protein</fullName>
    </submittedName>
</protein>
<evidence type="ECO:0000259" key="2">
    <source>
        <dbReference type="Pfam" id="PF16694"/>
    </source>
</evidence>
<evidence type="ECO:0000313" key="3">
    <source>
        <dbReference type="EMBL" id="QNK01434.1"/>
    </source>
</evidence>
<accession>A0A7G8Q3S6</accession>
<dbReference type="InterPro" id="IPR032033">
    <property type="entry name" value="Cytochrome_P460"/>
</dbReference>
<organism evidence="3 4">
    <name type="scientific">Dyella telluris</name>
    <dbReference type="NCBI Taxonomy" id="2763498"/>
    <lineage>
        <taxon>Bacteria</taxon>
        <taxon>Pseudomonadati</taxon>
        <taxon>Pseudomonadota</taxon>
        <taxon>Gammaproteobacteria</taxon>
        <taxon>Lysobacterales</taxon>
        <taxon>Rhodanobacteraceae</taxon>
        <taxon>Dyella</taxon>
    </lineage>
</organism>
<dbReference type="EMBL" id="CP060412">
    <property type="protein sequence ID" value="QNK01434.1"/>
    <property type="molecule type" value="Genomic_DNA"/>
</dbReference>
<dbReference type="RefSeq" id="WP_187056896.1">
    <property type="nucleotide sequence ID" value="NZ_CP060412.1"/>
</dbReference>
<reference evidence="3 4" key="1">
    <citation type="submission" date="2020-08" db="EMBL/GenBank/DDBJ databases">
        <title>Dyella sp. G9 isolated from forest soil.</title>
        <authorList>
            <person name="Fu J."/>
            <person name="Qiu L."/>
        </authorList>
    </citation>
    <scope>NUCLEOTIDE SEQUENCE [LARGE SCALE GENOMIC DNA]</scope>
    <source>
        <strain evidence="3 4">G9</strain>
    </source>
</reference>
<feature type="chain" id="PRO_5028942431" evidence="1">
    <location>
        <begin position="28"/>
        <end position="186"/>
    </location>
</feature>
<feature type="domain" description="Cytochrome P460" evidence="2">
    <location>
        <begin position="46"/>
        <end position="181"/>
    </location>
</feature>
<proteinExistence type="predicted"/>
<dbReference type="CDD" id="cd20753">
    <property type="entry name" value="cyt_P460_Mc-like"/>
    <property type="match status" value="1"/>
</dbReference>
<dbReference type="Pfam" id="PF16694">
    <property type="entry name" value="Cytochrome_P460"/>
    <property type="match status" value="1"/>
</dbReference>
<sequence>MKRKPKLVLATAALMITAIAGTTLAMAAQDKYTLKVPGGLAFAEFKGYENWQVVSVSEDGGRFAVILANPMMIDAFRAGIPDNGKPFPDGAKMAKVHWDTKKLETFPAATVPATQHDVDFMVKDSKRFADSGGWGYAVFERDHATREFAPGTEASKPPQSNDAKCGLACHTIVKNRDYVFTQYAER</sequence>
<dbReference type="InterPro" id="IPR038142">
    <property type="entry name" value="Cytochrome_P460_sp"/>
</dbReference>
<name>A0A7G8Q3S6_9GAMM</name>
<evidence type="ECO:0000313" key="4">
    <source>
        <dbReference type="Proteomes" id="UP000515873"/>
    </source>
</evidence>
<dbReference type="AlphaFoldDB" id="A0A7G8Q3S6"/>
<feature type="signal peptide" evidence="1">
    <location>
        <begin position="1"/>
        <end position="27"/>
    </location>
</feature>
<evidence type="ECO:0000256" key="1">
    <source>
        <dbReference type="SAM" id="SignalP"/>
    </source>
</evidence>
<dbReference type="Gene3D" id="3.50.70.20">
    <property type="entry name" value="Cytochrome P460"/>
    <property type="match status" value="1"/>
</dbReference>
<keyword evidence="4" id="KW-1185">Reference proteome</keyword>
<dbReference type="Proteomes" id="UP000515873">
    <property type="component" value="Chromosome"/>
</dbReference>
<keyword evidence="1" id="KW-0732">Signal</keyword>